<feature type="domain" description="C2H2-type" evidence="11">
    <location>
        <begin position="68"/>
        <end position="90"/>
    </location>
</feature>
<dbReference type="HOGENOM" id="CLU_014578_0_1_1"/>
<dbReference type="EnsemblPlants" id="Bo6g106560.1">
    <property type="protein sequence ID" value="Bo6g106560.1"/>
    <property type="gene ID" value="Bo6g106560"/>
</dbReference>
<keyword evidence="4" id="KW-0862">Zinc</keyword>
<evidence type="ECO:0000256" key="7">
    <source>
        <dbReference type="ARBA" id="ARBA00023163"/>
    </source>
</evidence>
<evidence type="ECO:0000313" key="12">
    <source>
        <dbReference type="EnsemblPlants" id="Bo6g106560.1"/>
    </source>
</evidence>
<organism evidence="12 13">
    <name type="scientific">Brassica oleracea var. oleracea</name>
    <dbReference type="NCBI Taxonomy" id="109376"/>
    <lineage>
        <taxon>Eukaryota</taxon>
        <taxon>Viridiplantae</taxon>
        <taxon>Streptophyta</taxon>
        <taxon>Embryophyta</taxon>
        <taxon>Tracheophyta</taxon>
        <taxon>Spermatophyta</taxon>
        <taxon>Magnoliopsida</taxon>
        <taxon>eudicotyledons</taxon>
        <taxon>Gunneridae</taxon>
        <taxon>Pentapetalae</taxon>
        <taxon>rosids</taxon>
        <taxon>malvids</taxon>
        <taxon>Brassicales</taxon>
        <taxon>Brassicaceae</taxon>
        <taxon>Brassiceae</taxon>
        <taxon>Brassica</taxon>
    </lineage>
</organism>
<dbReference type="InterPro" id="IPR036236">
    <property type="entry name" value="Znf_C2H2_sf"/>
</dbReference>
<dbReference type="SMART" id="SM00355">
    <property type="entry name" value="ZnF_C2H2"/>
    <property type="match status" value="4"/>
</dbReference>
<dbReference type="InterPro" id="IPR055187">
    <property type="entry name" value="C2CH-3rd_BIRD-IDD"/>
</dbReference>
<dbReference type="Gene3D" id="3.30.160.60">
    <property type="entry name" value="Classic Zinc Finger"/>
    <property type="match status" value="1"/>
</dbReference>
<dbReference type="InterPro" id="IPR031140">
    <property type="entry name" value="IDD1-16"/>
</dbReference>
<feature type="compositionally biased region" description="Low complexity" evidence="10">
    <location>
        <begin position="19"/>
        <end position="30"/>
    </location>
</feature>
<dbReference type="KEGG" id="boe:106296734"/>
<dbReference type="PROSITE" id="PS00028">
    <property type="entry name" value="ZINC_FINGER_C2H2_1"/>
    <property type="match status" value="1"/>
</dbReference>
<dbReference type="eggNOG" id="KOG1721">
    <property type="taxonomic scope" value="Eukaryota"/>
</dbReference>
<dbReference type="Pfam" id="PF22996">
    <property type="entry name" value="C2H2-2nd_BIRD-IDD"/>
    <property type="match status" value="1"/>
</dbReference>
<dbReference type="PANTHER" id="PTHR10593:SF221">
    <property type="entry name" value="PROTEIN INDETERMINATE-DOMAIN 14"/>
    <property type="match status" value="1"/>
</dbReference>
<feature type="region of interest" description="Disordered" evidence="10">
    <location>
        <begin position="1"/>
        <end position="56"/>
    </location>
</feature>
<dbReference type="GO" id="GO:0003700">
    <property type="term" value="F:DNA-binding transcription factor activity"/>
    <property type="evidence" value="ECO:0007669"/>
    <property type="project" value="TreeGrafter"/>
</dbReference>
<keyword evidence="1" id="KW-0479">Metal-binding</keyword>
<proteinExistence type="predicted"/>
<dbReference type="OrthoDB" id="8117402at2759"/>
<keyword evidence="9" id="KW-0175">Coiled coil</keyword>
<keyword evidence="5" id="KW-0805">Transcription regulation</keyword>
<reference evidence="12" key="2">
    <citation type="submission" date="2015-03" db="UniProtKB">
        <authorList>
            <consortium name="EnsemblPlants"/>
        </authorList>
    </citation>
    <scope>IDENTIFICATION</scope>
</reference>
<keyword evidence="2" id="KW-0677">Repeat</keyword>
<dbReference type="GO" id="GO:0008270">
    <property type="term" value="F:zinc ion binding"/>
    <property type="evidence" value="ECO:0007669"/>
    <property type="project" value="UniProtKB-KW"/>
</dbReference>
<reference evidence="12 13" key="1">
    <citation type="journal article" date="2014" name="Genome Biol.">
        <title>Transcriptome and methylome profiling reveals relics of genome dominance in the mesopolyploid Brassica oleracea.</title>
        <authorList>
            <person name="Parkin I.A."/>
            <person name="Koh C."/>
            <person name="Tang H."/>
            <person name="Robinson S.J."/>
            <person name="Kagale S."/>
            <person name="Clarke W.E."/>
            <person name="Town C.D."/>
            <person name="Nixon J."/>
            <person name="Krishnakumar V."/>
            <person name="Bidwell S.L."/>
            <person name="Denoeud F."/>
            <person name="Belcram H."/>
            <person name="Links M.G."/>
            <person name="Just J."/>
            <person name="Clarke C."/>
            <person name="Bender T."/>
            <person name="Huebert T."/>
            <person name="Mason A.S."/>
            <person name="Pires J.C."/>
            <person name="Barker G."/>
            <person name="Moore J."/>
            <person name="Walley P.G."/>
            <person name="Manoli S."/>
            <person name="Batley J."/>
            <person name="Edwards D."/>
            <person name="Nelson M.N."/>
            <person name="Wang X."/>
            <person name="Paterson A.H."/>
            <person name="King G."/>
            <person name="Bancroft I."/>
            <person name="Chalhoub B."/>
            <person name="Sharpe A.G."/>
        </authorList>
    </citation>
    <scope>NUCLEOTIDE SEQUENCE</scope>
    <source>
        <strain evidence="12 13">cv. TO1000</strain>
    </source>
</reference>
<name>A0A0D3CYV5_BRAOL</name>
<evidence type="ECO:0000256" key="2">
    <source>
        <dbReference type="ARBA" id="ARBA00022737"/>
    </source>
</evidence>
<dbReference type="PANTHER" id="PTHR10593">
    <property type="entry name" value="SERINE/THREONINE-PROTEIN KINASE RIO"/>
    <property type="match status" value="1"/>
</dbReference>
<evidence type="ECO:0000259" key="11">
    <source>
        <dbReference type="PROSITE" id="PS50157"/>
    </source>
</evidence>
<evidence type="ECO:0000313" key="13">
    <source>
        <dbReference type="Proteomes" id="UP000032141"/>
    </source>
</evidence>
<keyword evidence="3 8" id="KW-0863">Zinc-finger</keyword>
<dbReference type="SUPFAM" id="SSF57667">
    <property type="entry name" value="beta-beta-alpha zinc fingers"/>
    <property type="match status" value="1"/>
</dbReference>
<keyword evidence="6" id="KW-0238">DNA-binding</keyword>
<dbReference type="STRING" id="109376.A0A0D3CYV5"/>
<protein>
    <recommendedName>
        <fullName evidence="11">C2H2-type domain-containing protein</fullName>
    </recommendedName>
</protein>
<dbReference type="Pfam" id="PF22995">
    <property type="entry name" value="C2CH-3rd_BIRD-IDD"/>
    <property type="match status" value="1"/>
</dbReference>
<evidence type="ECO:0000256" key="9">
    <source>
        <dbReference type="SAM" id="Coils"/>
    </source>
</evidence>
<keyword evidence="13" id="KW-1185">Reference proteome</keyword>
<sequence>MIDYERSKNTKNINHHRNPPSSSSSDLLPDGNGAAVTQKRKRRPAGTPDPEAEVVSLSPRTLLESDRYVCEICNQGFQRDQNLQMHRRRHKVPWKLLKRETTEEVKKRVYVCPEPTCLHHNPCHALGDLVGIKKHFRRKHSNHKQWICERCSKGYAVQSDYKAHLKTCGTRGHSCDCGRVFSRVESFIEHQDHCTMRRSQPSGHRLQQQQQHTANATQTASVAKNVDLSVGPVLPGHPLLRQAPPSDQHTSDLLYPFVGSCATTGSSIELQLLPSRASADETSLSLSIGMEPTTSSYEKGETSLLLGQREEAKRQIEIAELEFAEAKRIRQHAKAELHKAQLYREEACRRISATMMQITCHDCKKHFQAVAASAPPPPILPQPPCTDESTSLAVSYVSSATTEGEKASDRASS</sequence>
<evidence type="ECO:0000256" key="3">
    <source>
        <dbReference type="ARBA" id="ARBA00022771"/>
    </source>
</evidence>
<evidence type="ECO:0000256" key="1">
    <source>
        <dbReference type="ARBA" id="ARBA00022723"/>
    </source>
</evidence>
<dbReference type="Pfam" id="PF00096">
    <property type="entry name" value="zf-C2H2"/>
    <property type="match status" value="1"/>
</dbReference>
<dbReference type="GeneID" id="106296734"/>
<evidence type="ECO:0000256" key="8">
    <source>
        <dbReference type="PROSITE-ProRule" id="PRU00042"/>
    </source>
</evidence>
<dbReference type="GO" id="GO:0003677">
    <property type="term" value="F:DNA binding"/>
    <property type="evidence" value="ECO:0007669"/>
    <property type="project" value="UniProtKB-KW"/>
</dbReference>
<evidence type="ECO:0000256" key="5">
    <source>
        <dbReference type="ARBA" id="ARBA00023015"/>
    </source>
</evidence>
<dbReference type="PROSITE" id="PS50157">
    <property type="entry name" value="ZINC_FINGER_C2H2_2"/>
    <property type="match status" value="1"/>
</dbReference>
<evidence type="ECO:0000256" key="6">
    <source>
        <dbReference type="ARBA" id="ARBA00023125"/>
    </source>
</evidence>
<dbReference type="FunFam" id="3.30.160.60:FF:000554">
    <property type="entry name" value="protein indeterminate-domain 12-like"/>
    <property type="match status" value="1"/>
</dbReference>
<evidence type="ECO:0000256" key="4">
    <source>
        <dbReference type="ARBA" id="ARBA00022833"/>
    </source>
</evidence>
<dbReference type="InterPro" id="IPR055186">
    <property type="entry name" value="C2H2-2nd_BIRD-IDD"/>
</dbReference>
<dbReference type="Gramene" id="Bo6g106560.1">
    <property type="protein sequence ID" value="Bo6g106560.1"/>
    <property type="gene ID" value="Bo6g106560"/>
</dbReference>
<dbReference type="GO" id="GO:0005634">
    <property type="term" value="C:nucleus"/>
    <property type="evidence" value="ECO:0007669"/>
    <property type="project" value="TreeGrafter"/>
</dbReference>
<evidence type="ECO:0000256" key="10">
    <source>
        <dbReference type="SAM" id="MobiDB-lite"/>
    </source>
</evidence>
<dbReference type="InterPro" id="IPR013087">
    <property type="entry name" value="Znf_C2H2_type"/>
</dbReference>
<accession>A0A0D3CYV5</accession>
<dbReference type="Proteomes" id="UP000032141">
    <property type="component" value="Chromosome C6"/>
</dbReference>
<dbReference type="OMA" id="CRNRFIT"/>
<dbReference type="RefSeq" id="XP_013588413.1">
    <property type="nucleotide sequence ID" value="XM_013732959.1"/>
</dbReference>
<keyword evidence="7" id="KW-0804">Transcription</keyword>
<feature type="coiled-coil region" evidence="9">
    <location>
        <begin position="309"/>
        <end position="336"/>
    </location>
</feature>
<dbReference type="AlphaFoldDB" id="A0A0D3CYV5"/>